<dbReference type="EMBL" id="PYGA01000004">
    <property type="protein sequence ID" value="PSK98978.1"/>
    <property type="molecule type" value="Genomic_DNA"/>
</dbReference>
<keyword evidence="4" id="KW-0479">Metal-binding</keyword>
<accession>A0A2P8DP30</accession>
<keyword evidence="3" id="KW-0540">Nuclease</keyword>
<evidence type="ECO:0000259" key="9">
    <source>
        <dbReference type="Pfam" id="PF03372"/>
    </source>
</evidence>
<dbReference type="SUPFAM" id="SSF56219">
    <property type="entry name" value="DNase I-like"/>
    <property type="match status" value="1"/>
</dbReference>
<evidence type="ECO:0000313" key="11">
    <source>
        <dbReference type="Proteomes" id="UP000240542"/>
    </source>
</evidence>
<dbReference type="GO" id="GO:0003697">
    <property type="term" value="F:single-stranded DNA binding"/>
    <property type="evidence" value="ECO:0007669"/>
    <property type="project" value="TreeGrafter"/>
</dbReference>
<feature type="domain" description="Endonuclease/exonuclease/phosphatase" evidence="9">
    <location>
        <begin position="21"/>
        <end position="267"/>
    </location>
</feature>
<evidence type="ECO:0000256" key="4">
    <source>
        <dbReference type="ARBA" id="ARBA00022723"/>
    </source>
</evidence>
<dbReference type="AlphaFoldDB" id="A0A2P8DP30"/>
<dbReference type="PANTHER" id="PTHR15822">
    <property type="entry name" value="TRAF AND TNF RECEPTOR-ASSOCIATED PROTEIN"/>
    <property type="match status" value="1"/>
</dbReference>
<dbReference type="InterPro" id="IPR051547">
    <property type="entry name" value="TDP2-like"/>
</dbReference>
<sequence>MSQDQDQGGGRGRGGGRVRVATMNVWGVFGDWEQRRAVLRAGLRRADPDLLTLQETIVTESYDQVRDLLGEEYHIAHQVGRAANGSGASIASRWPLAQVRRLDLDVSPRTADFACTTLLARTPTPAGPVLLVNHFPSWKLDMEAEREAQAVIAARAAQEAAPEGGHVVLAGDLDADPAAASIRFLTGRQSLGGTSVCFRDAWDSANPGEPGHTYTPDNPLMSDGDWPFRRIDYILVRCGEHGGPTLEVRACRRLFAEPVDGVWASDHFGLLADLAAP</sequence>
<dbReference type="InterPro" id="IPR005135">
    <property type="entry name" value="Endo/exonuclease/phosphatase"/>
</dbReference>
<keyword evidence="7" id="KW-0460">Magnesium</keyword>
<protein>
    <submittedName>
        <fullName evidence="10">Endonuclease/exonuclease/phosphatase family metal-dependent hydrolase</fullName>
    </submittedName>
</protein>
<evidence type="ECO:0000256" key="1">
    <source>
        <dbReference type="ARBA" id="ARBA00001936"/>
    </source>
</evidence>
<dbReference type="GO" id="GO:0046872">
    <property type="term" value="F:metal ion binding"/>
    <property type="evidence" value="ECO:0007669"/>
    <property type="project" value="UniProtKB-KW"/>
</dbReference>
<dbReference type="Gene3D" id="3.60.10.10">
    <property type="entry name" value="Endonuclease/exonuclease/phosphatase"/>
    <property type="match status" value="1"/>
</dbReference>
<dbReference type="GO" id="GO:0070260">
    <property type="term" value="F:5'-tyrosyl-DNA phosphodiesterase activity"/>
    <property type="evidence" value="ECO:0007669"/>
    <property type="project" value="TreeGrafter"/>
</dbReference>
<evidence type="ECO:0000313" key="10">
    <source>
        <dbReference type="EMBL" id="PSK98978.1"/>
    </source>
</evidence>
<evidence type="ECO:0000256" key="7">
    <source>
        <dbReference type="ARBA" id="ARBA00022842"/>
    </source>
</evidence>
<keyword evidence="5" id="KW-0227">DNA damage</keyword>
<organism evidence="10 11">
    <name type="scientific">Murinocardiopsis flavida</name>
    <dbReference type="NCBI Taxonomy" id="645275"/>
    <lineage>
        <taxon>Bacteria</taxon>
        <taxon>Bacillati</taxon>
        <taxon>Actinomycetota</taxon>
        <taxon>Actinomycetes</taxon>
        <taxon>Streptosporangiales</taxon>
        <taxon>Nocardiopsidaceae</taxon>
        <taxon>Murinocardiopsis</taxon>
    </lineage>
</organism>
<comment type="cofactor">
    <cofactor evidence="1">
        <name>Mn(2+)</name>
        <dbReference type="ChEBI" id="CHEBI:29035"/>
    </cofactor>
</comment>
<dbReference type="PANTHER" id="PTHR15822:SF4">
    <property type="entry name" value="TYROSYL-DNA PHOSPHODIESTERASE 2"/>
    <property type="match status" value="1"/>
</dbReference>
<evidence type="ECO:0000256" key="3">
    <source>
        <dbReference type="ARBA" id="ARBA00022722"/>
    </source>
</evidence>
<gene>
    <name evidence="10" type="ORF">CLV63_104202</name>
</gene>
<dbReference type="Pfam" id="PF03372">
    <property type="entry name" value="Exo_endo_phos"/>
    <property type="match status" value="1"/>
</dbReference>
<evidence type="ECO:0000256" key="6">
    <source>
        <dbReference type="ARBA" id="ARBA00022801"/>
    </source>
</evidence>
<dbReference type="GO" id="GO:0005737">
    <property type="term" value="C:cytoplasm"/>
    <property type="evidence" value="ECO:0007669"/>
    <property type="project" value="TreeGrafter"/>
</dbReference>
<keyword evidence="6 10" id="KW-0378">Hydrolase</keyword>
<dbReference type="GO" id="GO:0004527">
    <property type="term" value="F:exonuclease activity"/>
    <property type="evidence" value="ECO:0007669"/>
    <property type="project" value="UniProtKB-KW"/>
</dbReference>
<evidence type="ECO:0000256" key="8">
    <source>
        <dbReference type="ARBA" id="ARBA00023204"/>
    </source>
</evidence>
<keyword evidence="10" id="KW-0255">Endonuclease</keyword>
<keyword evidence="8" id="KW-0234">DNA repair</keyword>
<name>A0A2P8DP30_9ACTN</name>
<dbReference type="Proteomes" id="UP000240542">
    <property type="component" value="Unassembled WGS sequence"/>
</dbReference>
<keyword evidence="10" id="KW-0269">Exonuclease</keyword>
<comment type="cofactor">
    <cofactor evidence="2">
        <name>Mg(2+)</name>
        <dbReference type="ChEBI" id="CHEBI:18420"/>
    </cofactor>
</comment>
<comment type="caution">
    <text evidence="10">The sequence shown here is derived from an EMBL/GenBank/DDBJ whole genome shotgun (WGS) entry which is preliminary data.</text>
</comment>
<dbReference type="InterPro" id="IPR036691">
    <property type="entry name" value="Endo/exonu/phosph_ase_sf"/>
</dbReference>
<evidence type="ECO:0000256" key="5">
    <source>
        <dbReference type="ARBA" id="ARBA00022763"/>
    </source>
</evidence>
<keyword evidence="11" id="KW-1185">Reference proteome</keyword>
<dbReference type="GO" id="GO:0006302">
    <property type="term" value="P:double-strand break repair"/>
    <property type="evidence" value="ECO:0007669"/>
    <property type="project" value="TreeGrafter"/>
</dbReference>
<evidence type="ECO:0000256" key="2">
    <source>
        <dbReference type="ARBA" id="ARBA00001946"/>
    </source>
</evidence>
<reference evidence="10 11" key="1">
    <citation type="submission" date="2018-03" db="EMBL/GenBank/DDBJ databases">
        <title>Genomic Encyclopedia of Archaeal and Bacterial Type Strains, Phase II (KMG-II): from individual species to whole genera.</title>
        <authorList>
            <person name="Goeker M."/>
        </authorList>
    </citation>
    <scope>NUCLEOTIDE SEQUENCE [LARGE SCALE GENOMIC DNA]</scope>
    <source>
        <strain evidence="10 11">DSM 45312</strain>
    </source>
</reference>
<dbReference type="GO" id="GO:0004519">
    <property type="term" value="F:endonuclease activity"/>
    <property type="evidence" value="ECO:0007669"/>
    <property type="project" value="UniProtKB-KW"/>
</dbReference>
<proteinExistence type="predicted"/>